<dbReference type="RefSeq" id="XP_001320758.1">
    <property type="nucleotide sequence ID" value="XM_001320723.1"/>
</dbReference>
<keyword evidence="2" id="KW-1185">Reference proteome</keyword>
<dbReference type="Proteomes" id="UP000001542">
    <property type="component" value="Unassembled WGS sequence"/>
</dbReference>
<evidence type="ECO:0000313" key="2">
    <source>
        <dbReference type="Proteomes" id="UP000001542"/>
    </source>
</evidence>
<dbReference type="InParanoid" id="A2EFP0"/>
<dbReference type="OrthoDB" id="10572572at2759"/>
<dbReference type="VEuPathDB" id="TrichDB:TVAG_487620"/>
<reference evidence="1" key="2">
    <citation type="journal article" date="2007" name="Science">
        <title>Draft genome sequence of the sexually transmitted pathogen Trichomonas vaginalis.</title>
        <authorList>
            <person name="Carlton J.M."/>
            <person name="Hirt R.P."/>
            <person name="Silva J.C."/>
            <person name="Delcher A.L."/>
            <person name="Schatz M."/>
            <person name="Zhao Q."/>
            <person name="Wortman J.R."/>
            <person name="Bidwell S.L."/>
            <person name="Alsmark U.C.M."/>
            <person name="Besteiro S."/>
            <person name="Sicheritz-Ponten T."/>
            <person name="Noel C.J."/>
            <person name="Dacks J.B."/>
            <person name="Foster P.G."/>
            <person name="Simillion C."/>
            <person name="Van de Peer Y."/>
            <person name="Miranda-Saavedra D."/>
            <person name="Barton G.J."/>
            <person name="Westrop G.D."/>
            <person name="Mueller S."/>
            <person name="Dessi D."/>
            <person name="Fiori P.L."/>
            <person name="Ren Q."/>
            <person name="Paulsen I."/>
            <person name="Zhang H."/>
            <person name="Bastida-Corcuera F.D."/>
            <person name="Simoes-Barbosa A."/>
            <person name="Brown M.T."/>
            <person name="Hayes R.D."/>
            <person name="Mukherjee M."/>
            <person name="Okumura C.Y."/>
            <person name="Schneider R."/>
            <person name="Smith A.J."/>
            <person name="Vanacova S."/>
            <person name="Villalvazo M."/>
            <person name="Haas B.J."/>
            <person name="Pertea M."/>
            <person name="Feldblyum T.V."/>
            <person name="Utterback T.R."/>
            <person name="Shu C.L."/>
            <person name="Osoegawa K."/>
            <person name="de Jong P.J."/>
            <person name="Hrdy I."/>
            <person name="Horvathova L."/>
            <person name="Zubacova Z."/>
            <person name="Dolezal P."/>
            <person name="Malik S.B."/>
            <person name="Logsdon J.M. Jr."/>
            <person name="Henze K."/>
            <person name="Gupta A."/>
            <person name="Wang C.C."/>
            <person name="Dunne R.L."/>
            <person name="Upcroft J.A."/>
            <person name="Upcroft P."/>
            <person name="White O."/>
            <person name="Salzberg S.L."/>
            <person name="Tang P."/>
            <person name="Chiu C.-H."/>
            <person name="Lee Y.-S."/>
            <person name="Embley T.M."/>
            <person name="Coombs G.H."/>
            <person name="Mottram J.C."/>
            <person name="Tachezy J."/>
            <person name="Fraser-Liggett C.M."/>
            <person name="Johnson P.J."/>
        </authorList>
    </citation>
    <scope>NUCLEOTIDE SEQUENCE [LARGE SCALE GENOMIC DNA]</scope>
    <source>
        <strain evidence="1">G3</strain>
    </source>
</reference>
<evidence type="ECO:0000313" key="1">
    <source>
        <dbReference type="EMBL" id="EAY08535.1"/>
    </source>
</evidence>
<dbReference type="EMBL" id="DS113376">
    <property type="protein sequence ID" value="EAY08535.1"/>
    <property type="molecule type" value="Genomic_DNA"/>
</dbReference>
<gene>
    <name evidence="1" type="ORF">TVAG_487620</name>
</gene>
<reference evidence="1" key="1">
    <citation type="submission" date="2006-10" db="EMBL/GenBank/DDBJ databases">
        <authorList>
            <person name="Amadeo P."/>
            <person name="Zhao Q."/>
            <person name="Wortman J."/>
            <person name="Fraser-Liggett C."/>
            <person name="Carlton J."/>
        </authorList>
    </citation>
    <scope>NUCLEOTIDE SEQUENCE</scope>
    <source>
        <strain evidence="1">G3</strain>
    </source>
</reference>
<organism evidence="1 2">
    <name type="scientific">Trichomonas vaginalis (strain ATCC PRA-98 / G3)</name>
    <dbReference type="NCBI Taxonomy" id="412133"/>
    <lineage>
        <taxon>Eukaryota</taxon>
        <taxon>Metamonada</taxon>
        <taxon>Parabasalia</taxon>
        <taxon>Trichomonadida</taxon>
        <taxon>Trichomonadidae</taxon>
        <taxon>Trichomonas</taxon>
    </lineage>
</organism>
<dbReference type="VEuPathDB" id="TrichDB:TVAGG3_0062210"/>
<accession>A2EFP0</accession>
<protein>
    <submittedName>
        <fullName evidence="1">Uncharacterized protein</fullName>
    </submittedName>
</protein>
<dbReference type="KEGG" id="tva:4766439"/>
<proteinExistence type="predicted"/>
<name>A2EFP0_TRIV3</name>
<sequence length="1053" mass="120170">MNTIDASRIQQKIKDLQILIEDIPTDDPSNDASRLLDFLSRNGGFQVAFNKLKQLDLANVSTDKHIELLSGFLLSANNITQVNEIHDIFMKYLSEKDLFVNMMDNSIYTNQLLQDFMKSSEKLDLMLECIQNLESLNQRQRYIRQIAFRFASLRHETQKCLKILYSVYPARSHDDFLEFSAYATSITSLISQDQNFVRELFEYVMNLAAILSGFMRDWLINFASSFAPLLKLKSVHPAILDFVKLQKMPLSTIHHFESSTGGLYNKELSLSEAPSLSRPYSLYKEWFVDIKNLNEAKSPERVYNTILHFCQTNPYDAPKILSQLPPVVSLPFYTLIVDKQPEAFRNAVEKAFSSGNIDIALNVLENVARVNPRLIKPHFSSISKLGFSRCHTLVSLLIRADIIEFKKLFIHIHQAEEEKIRDIIREGILQMQKRPKTRENISFVLQVFTNFYSGASGQINWAAVADAYPGDMDIAQCMLLTQEDQTEKSDTRNFTAPLLQWRQSFLNFIRRCPSTMRPLSAIPYLLVASTLPEHDELEIHSFSSLLPQSRSNAEEIIEQIAIFELTRSVIKGNHSQLDALAKLKIMFDFDDKKVTSYSSVFAHCAVCIEIGAHDSLDSIVSAMNSTSSVIKKAASRAITILNTFQFEPAKQYAKNDEDTNLTVKFLSLLSTIGSTSNYVPQDSDSKKYLEMIKTINGFVNDDLTKNCQQKIFADVNMICDNFMLLSLSSYILLPSRQVSKISSDKIISMLVSNSSEHKQREFALLAISQMPTAPEFDYFALFDKYPELSKSVMSVAVRNNNNLLINHILQKSDDYSTIFAVKPLITYIDQDLVLEFIKRNAPKSDIQTLLLSSDVYSNPKHIIEVCGQIRKSDITDYVNTTYGERLKNSLMRLKNEEIEQYIYSDFDDFALIVSHLMNLSISNICWKIVSSEKVTFKCIVNFAFSRKKQLFTIIEGLFAILNKATVSQVGKCICYLSVFLLVRENNQPFRAIKETLDSNRDIFDEKSIVLLLPALIANCSDIRIEHTSVFQRITTEKYTNVIDEIINASKLSK</sequence>
<dbReference type="AlphaFoldDB" id="A2EFP0"/>